<dbReference type="Proteomes" id="UP000825935">
    <property type="component" value="Chromosome 10"/>
</dbReference>
<gene>
    <name evidence="1" type="ORF">KP509_10G001300</name>
</gene>
<keyword evidence="2" id="KW-1185">Reference proteome</keyword>
<reference evidence="1" key="1">
    <citation type="submission" date="2021-08" db="EMBL/GenBank/DDBJ databases">
        <title>WGS assembly of Ceratopteris richardii.</title>
        <authorList>
            <person name="Marchant D.B."/>
            <person name="Chen G."/>
            <person name="Jenkins J."/>
            <person name="Shu S."/>
            <person name="Leebens-Mack J."/>
            <person name="Grimwood J."/>
            <person name="Schmutz J."/>
            <person name="Soltis P."/>
            <person name="Soltis D."/>
            <person name="Chen Z.-H."/>
        </authorList>
    </citation>
    <scope>NUCLEOTIDE SEQUENCE</scope>
    <source>
        <strain evidence="1">Whitten #5841</strain>
        <tissue evidence="1">Leaf</tissue>
    </source>
</reference>
<accession>A0A8T2TVH5</accession>
<dbReference type="EMBL" id="CM035415">
    <property type="protein sequence ID" value="KAH7426418.1"/>
    <property type="molecule type" value="Genomic_DNA"/>
</dbReference>
<comment type="caution">
    <text evidence="1">The sequence shown here is derived from an EMBL/GenBank/DDBJ whole genome shotgun (WGS) entry which is preliminary data.</text>
</comment>
<dbReference type="AlphaFoldDB" id="A0A8T2TVH5"/>
<organism evidence="1 2">
    <name type="scientific">Ceratopteris richardii</name>
    <name type="common">Triangle waterfern</name>
    <dbReference type="NCBI Taxonomy" id="49495"/>
    <lineage>
        <taxon>Eukaryota</taxon>
        <taxon>Viridiplantae</taxon>
        <taxon>Streptophyta</taxon>
        <taxon>Embryophyta</taxon>
        <taxon>Tracheophyta</taxon>
        <taxon>Polypodiopsida</taxon>
        <taxon>Polypodiidae</taxon>
        <taxon>Polypodiales</taxon>
        <taxon>Pteridineae</taxon>
        <taxon>Pteridaceae</taxon>
        <taxon>Parkerioideae</taxon>
        <taxon>Ceratopteris</taxon>
    </lineage>
</organism>
<sequence length="118" mass="13437">MNAKVFITPSTILLWGYTFNVMRSENPSLFENIIFCFADLSAMERSQHSLSFRVNPPFSNQFPTRKTPFSATTLDAASSLTNPFIFIRNDNKHSPVEISKACPSLILYADVHLLMDRF</sequence>
<name>A0A8T2TVH5_CERRI</name>
<proteinExistence type="predicted"/>
<evidence type="ECO:0000313" key="1">
    <source>
        <dbReference type="EMBL" id="KAH7426418.1"/>
    </source>
</evidence>
<protein>
    <submittedName>
        <fullName evidence="1">Uncharacterized protein</fullName>
    </submittedName>
</protein>
<evidence type="ECO:0000313" key="2">
    <source>
        <dbReference type="Proteomes" id="UP000825935"/>
    </source>
</evidence>